<keyword evidence="3" id="KW-0812">Transmembrane</keyword>
<protein>
    <submittedName>
        <fullName evidence="7">Long-chain fatty acid transport protein</fullName>
    </submittedName>
</protein>
<dbReference type="InterPro" id="IPR005017">
    <property type="entry name" value="OMPP1/FadL/TodX"/>
</dbReference>
<evidence type="ECO:0000256" key="6">
    <source>
        <dbReference type="ARBA" id="ARBA00023237"/>
    </source>
</evidence>
<dbReference type="EMBL" id="MLJW01000011">
    <property type="protein sequence ID" value="OIR14666.1"/>
    <property type="molecule type" value="Genomic_DNA"/>
</dbReference>
<dbReference type="SUPFAM" id="SSF56935">
    <property type="entry name" value="Porins"/>
    <property type="match status" value="1"/>
</dbReference>
<name>A0A1J5T1D4_9ZZZZ</name>
<keyword evidence="2" id="KW-1134">Transmembrane beta strand</keyword>
<comment type="caution">
    <text evidence="7">The sequence shown here is derived from an EMBL/GenBank/DDBJ whole genome shotgun (WGS) entry which is preliminary data.</text>
</comment>
<accession>A0A1J5T1D4</accession>
<sequence>MKLYRSLIAMSVTGALVAMSGNAAAAAFALIEQSSGLGNAFAGGAAGAEDATTIFFNPAGMSRLKGNQVTVAGSLIQPSIKFSNTGSTGAALQPFGDNGGDAGSLVLVPNTYLVMEVEPALRFGLSINSPFGLQTQYDPTWVGRFQAINSRIRTVNLNPSFSYEMNDYVSLGIGLSYQHITGDLSNAVNYSAAAGGGLGPNLEGVSSMSGSDSAWGYNFGVLFNVAPDTRIGLSYRSKINYNLNGSVSFSNVPAALQGQAALQNGNVSLPISMPDMASISGFHQLNDKWDVMADASWTGWSVMQQLVVSRANGSVLQSTPENWTNTWRFSLGSTYHYNEQWLARIGVAYDQTPVPAAYLTARIPDNSRTWLTFGGQYKVSDSSKVDFGYAHLFVKDTSIANNQTATGAGDLVGIYSSSINIVTVQYAYNF</sequence>
<evidence type="ECO:0000256" key="2">
    <source>
        <dbReference type="ARBA" id="ARBA00022452"/>
    </source>
</evidence>
<keyword evidence="6" id="KW-0998">Cell outer membrane</keyword>
<dbReference type="GO" id="GO:0015483">
    <property type="term" value="F:long-chain fatty acid transporting porin activity"/>
    <property type="evidence" value="ECO:0007669"/>
    <property type="project" value="TreeGrafter"/>
</dbReference>
<keyword evidence="5" id="KW-0472">Membrane</keyword>
<proteinExistence type="predicted"/>
<comment type="subcellular location">
    <subcellularLocation>
        <location evidence="1">Cell outer membrane</location>
        <topology evidence="1">Multi-pass membrane protein</topology>
    </subcellularLocation>
</comment>
<organism evidence="7">
    <name type="scientific">mine drainage metagenome</name>
    <dbReference type="NCBI Taxonomy" id="410659"/>
    <lineage>
        <taxon>unclassified sequences</taxon>
        <taxon>metagenomes</taxon>
        <taxon>ecological metagenomes</taxon>
    </lineage>
</organism>
<dbReference type="GO" id="GO:0009279">
    <property type="term" value="C:cell outer membrane"/>
    <property type="evidence" value="ECO:0007669"/>
    <property type="project" value="UniProtKB-SubCell"/>
</dbReference>
<dbReference type="Pfam" id="PF03349">
    <property type="entry name" value="Toluene_X"/>
    <property type="match status" value="1"/>
</dbReference>
<dbReference type="AlphaFoldDB" id="A0A1J5T1D4"/>
<keyword evidence="4" id="KW-0732">Signal</keyword>
<evidence type="ECO:0000256" key="4">
    <source>
        <dbReference type="ARBA" id="ARBA00022729"/>
    </source>
</evidence>
<evidence type="ECO:0000313" key="7">
    <source>
        <dbReference type="EMBL" id="OIR14666.1"/>
    </source>
</evidence>
<gene>
    <name evidence="7" type="primary">fadL_2</name>
    <name evidence="7" type="ORF">GALL_44720</name>
</gene>
<evidence type="ECO:0000256" key="3">
    <source>
        <dbReference type="ARBA" id="ARBA00022692"/>
    </source>
</evidence>
<evidence type="ECO:0000256" key="1">
    <source>
        <dbReference type="ARBA" id="ARBA00004571"/>
    </source>
</evidence>
<reference evidence="7" key="1">
    <citation type="submission" date="2016-10" db="EMBL/GenBank/DDBJ databases">
        <title>Sequence of Gallionella enrichment culture.</title>
        <authorList>
            <person name="Poehlein A."/>
            <person name="Muehling M."/>
            <person name="Daniel R."/>
        </authorList>
    </citation>
    <scope>NUCLEOTIDE SEQUENCE</scope>
</reference>
<dbReference type="PANTHER" id="PTHR35093">
    <property type="entry name" value="OUTER MEMBRANE PROTEIN NMB0088-RELATED"/>
    <property type="match status" value="1"/>
</dbReference>
<dbReference type="PANTHER" id="PTHR35093:SF3">
    <property type="entry name" value="LONG-CHAIN FATTY ACID TRANSPORT PROTEIN"/>
    <property type="match status" value="1"/>
</dbReference>
<evidence type="ECO:0000256" key="5">
    <source>
        <dbReference type="ARBA" id="ARBA00023136"/>
    </source>
</evidence>
<dbReference type="Gene3D" id="2.40.160.60">
    <property type="entry name" value="Outer membrane protein transport protein (OMPP1/FadL/TodX)"/>
    <property type="match status" value="1"/>
</dbReference>